<organism evidence="1 2">
    <name type="scientific">Lasiosphaeris hirsuta</name>
    <dbReference type="NCBI Taxonomy" id="260670"/>
    <lineage>
        <taxon>Eukaryota</taxon>
        <taxon>Fungi</taxon>
        <taxon>Dikarya</taxon>
        <taxon>Ascomycota</taxon>
        <taxon>Pezizomycotina</taxon>
        <taxon>Sordariomycetes</taxon>
        <taxon>Sordariomycetidae</taxon>
        <taxon>Sordariales</taxon>
        <taxon>Lasiosphaeriaceae</taxon>
        <taxon>Lasiosphaeris</taxon>
    </lineage>
</organism>
<sequence length="242" mass="26480">MPTPRFYTGSLSPISTTLAHKHPSLACLCIFLPELEHAFLANIDPGGYECLQHITTSGCILWLTRSGPHSNQDPAFELVTGLSRTIVSELGSRYFVTLSVEGLGDISRAADNVVKDIRATTLAPSNVGLDTEFAERYGLLHIGCVIEANYVIDDISPVSPTSGSDPFEHRPACQINGWFAWSTRYTTAQPTPSGQPHERLMGWRSSCRMADAYGGPIREAEFLGMLEYHCDPALPVALRLKT</sequence>
<gene>
    <name evidence="1" type="ORF">B0H67DRAFT_551274</name>
</gene>
<keyword evidence="2" id="KW-1185">Reference proteome</keyword>
<dbReference type="AlphaFoldDB" id="A0AA40B1K9"/>
<comment type="caution">
    <text evidence="1">The sequence shown here is derived from an EMBL/GenBank/DDBJ whole genome shotgun (WGS) entry which is preliminary data.</text>
</comment>
<proteinExistence type="predicted"/>
<dbReference type="Proteomes" id="UP001172102">
    <property type="component" value="Unassembled WGS sequence"/>
</dbReference>
<name>A0AA40B1K9_9PEZI</name>
<reference evidence="1" key="1">
    <citation type="submission" date="2023-06" db="EMBL/GenBank/DDBJ databases">
        <title>Genome-scale phylogeny and comparative genomics of the fungal order Sordariales.</title>
        <authorList>
            <consortium name="Lawrence Berkeley National Laboratory"/>
            <person name="Hensen N."/>
            <person name="Bonometti L."/>
            <person name="Westerberg I."/>
            <person name="Brannstrom I.O."/>
            <person name="Guillou S."/>
            <person name="Cros-Aarteil S."/>
            <person name="Calhoun S."/>
            <person name="Haridas S."/>
            <person name="Kuo A."/>
            <person name="Mondo S."/>
            <person name="Pangilinan J."/>
            <person name="Riley R."/>
            <person name="Labutti K."/>
            <person name="Andreopoulos B."/>
            <person name="Lipzen A."/>
            <person name="Chen C."/>
            <person name="Yanf M."/>
            <person name="Daum C."/>
            <person name="Ng V."/>
            <person name="Clum A."/>
            <person name="Steindorff A."/>
            <person name="Ohm R."/>
            <person name="Martin F."/>
            <person name="Silar P."/>
            <person name="Natvig D."/>
            <person name="Lalanne C."/>
            <person name="Gautier V."/>
            <person name="Ament-Velasquez S.L."/>
            <person name="Kruys A."/>
            <person name="Hutchinson M.I."/>
            <person name="Powell A.J."/>
            <person name="Barry K."/>
            <person name="Miller A.N."/>
            <person name="Grigoriev I.V."/>
            <person name="Debuchy R."/>
            <person name="Gladieux P."/>
            <person name="Thoren M.H."/>
            <person name="Johannesson H."/>
        </authorList>
    </citation>
    <scope>NUCLEOTIDE SEQUENCE</scope>
    <source>
        <strain evidence="1">SMH4607-1</strain>
    </source>
</reference>
<evidence type="ECO:0000313" key="1">
    <source>
        <dbReference type="EMBL" id="KAK0725807.1"/>
    </source>
</evidence>
<protein>
    <submittedName>
        <fullName evidence="1">Uncharacterized protein</fullName>
    </submittedName>
</protein>
<dbReference type="EMBL" id="JAUKUA010000002">
    <property type="protein sequence ID" value="KAK0725807.1"/>
    <property type="molecule type" value="Genomic_DNA"/>
</dbReference>
<evidence type="ECO:0000313" key="2">
    <source>
        <dbReference type="Proteomes" id="UP001172102"/>
    </source>
</evidence>
<accession>A0AA40B1K9</accession>